<feature type="transmembrane region" description="Helical" evidence="8">
    <location>
        <begin position="318"/>
        <end position="342"/>
    </location>
</feature>
<dbReference type="EMBL" id="CADEPI010000383">
    <property type="protein sequence ID" value="CAB3384981.1"/>
    <property type="molecule type" value="Genomic_DNA"/>
</dbReference>
<feature type="domain" description="Major facilitator superfamily (MFS) profile" evidence="9">
    <location>
        <begin position="1"/>
        <end position="454"/>
    </location>
</feature>
<feature type="transmembrane region" description="Helical" evidence="8">
    <location>
        <begin position="26"/>
        <end position="45"/>
    </location>
</feature>
<organism evidence="11 12">
    <name type="scientific">Cloeon dipterum</name>
    <dbReference type="NCBI Taxonomy" id="197152"/>
    <lineage>
        <taxon>Eukaryota</taxon>
        <taxon>Metazoa</taxon>
        <taxon>Ecdysozoa</taxon>
        <taxon>Arthropoda</taxon>
        <taxon>Hexapoda</taxon>
        <taxon>Insecta</taxon>
        <taxon>Pterygota</taxon>
        <taxon>Palaeoptera</taxon>
        <taxon>Ephemeroptera</taxon>
        <taxon>Pisciforma</taxon>
        <taxon>Baetidae</taxon>
        <taxon>Cloeon</taxon>
    </lineage>
</organism>
<sequence length="454" mass="48257">MVVNGFINVVITTIERRFGLRSRETGIIAGGYDVASFLCLVPVSYLGGRPGASKPRWLGWGIVIMGFGSFIFGLPHFVAGPLRDLGAEQRGTCFLPDAFGNASTSGLDECDSDNSEKSYGQSGFYVRAFWFFFIGQLLHGAGASPLYTLGVTYIDENVSKKMSSVYIGIFYTMAILGPALGFVLGGQLLSVYTDIFTANPAELGLTPDSNLWIGAWWIGFVTSAAVCALLAVPLLAFPAMLPGAKAIQAEKVSEAHHTSDSKEEMSSNLRELPRNLASLLSNPTFFFLNLAGSTEGLLIAGFAAFLPKLIESQFSVNASLAALLMGAVTVPAGGGGTFLGGYLVKKLNLSCAGIIKLCMTTASIACLFTLTFFLHCPNVSMAGITTSYQNESWSNMSLVAPCNEDCNCSPNIFDPVCGADNILYYSPCFAGCSNESRLGDVKFLSASISSVLFS</sequence>
<dbReference type="CDD" id="cd17403">
    <property type="entry name" value="MFS_SLCO4_OATP4"/>
    <property type="match status" value="1"/>
</dbReference>
<dbReference type="PROSITE" id="PS51465">
    <property type="entry name" value="KAZAL_2"/>
    <property type="match status" value="1"/>
</dbReference>
<dbReference type="GO" id="GO:0043252">
    <property type="term" value="P:sodium-independent organic anion transport"/>
    <property type="evidence" value="ECO:0007669"/>
    <property type="project" value="TreeGrafter"/>
</dbReference>
<dbReference type="SUPFAM" id="SSF100895">
    <property type="entry name" value="Kazal-type serine protease inhibitors"/>
    <property type="match status" value="1"/>
</dbReference>
<accession>A0A8S1DY82</accession>
<dbReference type="GO" id="GO:0015347">
    <property type="term" value="F:sodium-independent organic anion transmembrane transporter activity"/>
    <property type="evidence" value="ECO:0007669"/>
    <property type="project" value="TreeGrafter"/>
</dbReference>
<evidence type="ECO:0000256" key="3">
    <source>
        <dbReference type="ARBA" id="ARBA00022475"/>
    </source>
</evidence>
<dbReference type="OrthoDB" id="5062115at2759"/>
<dbReference type="Gene3D" id="1.20.1250.20">
    <property type="entry name" value="MFS general substrate transporter like domains"/>
    <property type="match status" value="1"/>
</dbReference>
<dbReference type="InterPro" id="IPR036259">
    <property type="entry name" value="MFS_trans_sf"/>
</dbReference>
<feature type="transmembrane region" description="Helical" evidence="8">
    <location>
        <begin position="128"/>
        <end position="154"/>
    </location>
</feature>
<comment type="subcellular location">
    <subcellularLocation>
        <location evidence="1 8">Cell membrane</location>
        <topology evidence="1 8">Multi-pass membrane protein</topology>
    </subcellularLocation>
</comment>
<dbReference type="AlphaFoldDB" id="A0A8S1DY82"/>
<dbReference type="PROSITE" id="PS50850">
    <property type="entry name" value="MFS"/>
    <property type="match status" value="1"/>
</dbReference>
<keyword evidence="6 8" id="KW-0472">Membrane</keyword>
<evidence type="ECO:0000256" key="2">
    <source>
        <dbReference type="ARBA" id="ARBA00009657"/>
    </source>
</evidence>
<dbReference type="GO" id="GO:0006811">
    <property type="term" value="P:monoatomic ion transport"/>
    <property type="evidence" value="ECO:0007669"/>
    <property type="project" value="UniProtKB-KW"/>
</dbReference>
<evidence type="ECO:0000256" key="5">
    <source>
        <dbReference type="ARBA" id="ARBA00022989"/>
    </source>
</evidence>
<feature type="transmembrane region" description="Helical" evidence="8">
    <location>
        <begin position="354"/>
        <end position="374"/>
    </location>
</feature>
<evidence type="ECO:0000256" key="8">
    <source>
        <dbReference type="RuleBase" id="RU362056"/>
    </source>
</evidence>
<keyword evidence="8" id="KW-0813">Transport</keyword>
<dbReference type="InterPro" id="IPR004156">
    <property type="entry name" value="OATP"/>
</dbReference>
<evidence type="ECO:0000313" key="11">
    <source>
        <dbReference type="EMBL" id="CAB3384981.1"/>
    </source>
</evidence>
<proteinExistence type="inferred from homology"/>
<feature type="transmembrane region" description="Helical" evidence="8">
    <location>
        <begin position="57"/>
        <end position="78"/>
    </location>
</feature>
<dbReference type="Pfam" id="PF03137">
    <property type="entry name" value="OATP"/>
    <property type="match status" value="1"/>
</dbReference>
<name>A0A8S1DY82_9INSE</name>
<dbReference type="PANTHER" id="PTHR11388">
    <property type="entry name" value="ORGANIC ANION TRANSPORTER"/>
    <property type="match status" value="1"/>
</dbReference>
<evidence type="ECO:0000256" key="6">
    <source>
        <dbReference type="ARBA" id="ARBA00023136"/>
    </source>
</evidence>
<dbReference type="InterPro" id="IPR002350">
    <property type="entry name" value="Kazal_dom"/>
</dbReference>
<feature type="transmembrane region" description="Helical" evidence="8">
    <location>
        <begin position="284"/>
        <end position="306"/>
    </location>
</feature>
<evidence type="ECO:0000256" key="7">
    <source>
        <dbReference type="ARBA" id="ARBA00023157"/>
    </source>
</evidence>
<evidence type="ECO:0000259" key="10">
    <source>
        <dbReference type="PROSITE" id="PS51465"/>
    </source>
</evidence>
<evidence type="ECO:0000256" key="1">
    <source>
        <dbReference type="ARBA" id="ARBA00004651"/>
    </source>
</evidence>
<evidence type="ECO:0000313" key="12">
    <source>
        <dbReference type="Proteomes" id="UP000494165"/>
    </source>
</evidence>
<keyword evidence="3" id="KW-1003">Cell membrane</keyword>
<feature type="domain" description="Kazal-like" evidence="10">
    <location>
        <begin position="396"/>
        <end position="443"/>
    </location>
</feature>
<dbReference type="PANTHER" id="PTHR11388:SF100">
    <property type="entry name" value="SOLUTE CARRIER ORGANIC ANION TRANSPORTER FAMILY MEMBER 4A1"/>
    <property type="match status" value="1"/>
</dbReference>
<keyword evidence="8" id="KW-0406">Ion transport</keyword>
<evidence type="ECO:0000256" key="4">
    <source>
        <dbReference type="ARBA" id="ARBA00022692"/>
    </source>
</evidence>
<gene>
    <name evidence="11" type="ORF">CLODIP_2_CD00593</name>
</gene>
<keyword evidence="4 8" id="KW-0812">Transmembrane</keyword>
<dbReference type="NCBIfam" id="TIGR00805">
    <property type="entry name" value="oat"/>
    <property type="match status" value="1"/>
</dbReference>
<dbReference type="InterPro" id="IPR036058">
    <property type="entry name" value="Kazal_dom_sf"/>
</dbReference>
<dbReference type="SUPFAM" id="SSF103473">
    <property type="entry name" value="MFS general substrate transporter"/>
    <property type="match status" value="1"/>
</dbReference>
<feature type="transmembrane region" description="Helical" evidence="8">
    <location>
        <begin position="212"/>
        <end position="237"/>
    </location>
</feature>
<keyword evidence="5 8" id="KW-1133">Transmembrane helix</keyword>
<reference evidence="11 12" key="1">
    <citation type="submission" date="2020-04" db="EMBL/GenBank/DDBJ databases">
        <authorList>
            <person name="Alioto T."/>
            <person name="Alioto T."/>
            <person name="Gomez Garrido J."/>
        </authorList>
    </citation>
    <scope>NUCLEOTIDE SEQUENCE [LARGE SCALE GENOMIC DNA]</scope>
</reference>
<evidence type="ECO:0000259" key="9">
    <source>
        <dbReference type="PROSITE" id="PS50850"/>
    </source>
</evidence>
<dbReference type="Gene3D" id="3.30.60.30">
    <property type="match status" value="1"/>
</dbReference>
<keyword evidence="12" id="KW-1185">Reference proteome</keyword>
<comment type="caution">
    <text evidence="8">Lacks conserved residue(s) required for the propagation of feature annotation.</text>
</comment>
<keyword evidence="7" id="KW-1015">Disulfide bond</keyword>
<comment type="caution">
    <text evidence="11">The sequence shown here is derived from an EMBL/GenBank/DDBJ whole genome shotgun (WGS) entry which is preliminary data.</text>
</comment>
<protein>
    <recommendedName>
        <fullName evidence="8">Solute carrier organic anion transporter family member</fullName>
    </recommendedName>
</protein>
<comment type="similarity">
    <text evidence="2 8">Belongs to the organo anion transporter (TC 2.A.60) family.</text>
</comment>
<dbReference type="InterPro" id="IPR020846">
    <property type="entry name" value="MFS_dom"/>
</dbReference>
<feature type="transmembrane region" description="Helical" evidence="8">
    <location>
        <begin position="166"/>
        <end position="192"/>
    </location>
</feature>
<dbReference type="GO" id="GO:0016323">
    <property type="term" value="C:basolateral plasma membrane"/>
    <property type="evidence" value="ECO:0007669"/>
    <property type="project" value="TreeGrafter"/>
</dbReference>
<dbReference type="Proteomes" id="UP000494165">
    <property type="component" value="Unassembled WGS sequence"/>
</dbReference>